<dbReference type="PROSITE" id="PS50878">
    <property type="entry name" value="RT_POL"/>
    <property type="match status" value="1"/>
</dbReference>
<evidence type="ECO:0000259" key="1">
    <source>
        <dbReference type="PROSITE" id="PS50878"/>
    </source>
</evidence>
<dbReference type="PANTHER" id="PTHR47027">
    <property type="entry name" value="REVERSE TRANSCRIPTASE DOMAIN-CONTAINING PROTEIN"/>
    <property type="match status" value="1"/>
</dbReference>
<dbReference type="GO" id="GO:0003964">
    <property type="term" value="F:RNA-directed DNA polymerase activity"/>
    <property type="evidence" value="ECO:0007669"/>
    <property type="project" value="UniProtKB-KW"/>
</dbReference>
<organism evidence="2 3">
    <name type="scientific">Smittium culicis</name>
    <dbReference type="NCBI Taxonomy" id="133412"/>
    <lineage>
        <taxon>Eukaryota</taxon>
        <taxon>Fungi</taxon>
        <taxon>Fungi incertae sedis</taxon>
        <taxon>Zoopagomycota</taxon>
        <taxon>Kickxellomycotina</taxon>
        <taxon>Harpellomycetes</taxon>
        <taxon>Harpellales</taxon>
        <taxon>Legeriomycetaceae</taxon>
        <taxon>Smittium</taxon>
    </lineage>
</organism>
<gene>
    <name evidence="2" type="ORF">AYI69_g4358</name>
</gene>
<dbReference type="InterPro" id="IPR043502">
    <property type="entry name" value="DNA/RNA_pol_sf"/>
</dbReference>
<dbReference type="InterPro" id="IPR000477">
    <property type="entry name" value="RT_dom"/>
</dbReference>
<sequence length="632" mass="71158">MIDHIYYAGLNSRSNWCTANRFLDLSDHMPITAQWNIDSLEVPAKKLKINGKKIVLDPENFTSNNRFAALADGNLALDELCEGLIDNVWAQSAHLGATATPGEVLKTVLSKNALKKIKIRRKKFKKLIDYKCRQIDYVSAKSAANDAIKADRKALYEKKLRTIADKLLNDNPKEYWAYIKSCTGSTFHSVSNGPVYDSNKNIITETAEKLKIWTIHFSDLAKDTTGNSRSPSKWQELISDDCDYFIECDDTVNWYEITQALKDTPKNKAPGADGVPSEVWKLVMNEKSPTSNLAILIKKIINMMYDSGYIPKSMTTSVVVPVPKKGDMKDPDNYRGISLIPTLIKLLAKILATKLAAIDKKYNILVKEQARFRNFEECVAQATTLYEISKRRKVKNLQTWVCYIDYSKAYDRVPHMALIHKLRSLGIEDKLLNTISGLYYEPKLAVRIGDTVSEPSEYLCGVRQGCPASPILFDLFDLFINDIFNDVTGVEVPGLPNRIPGLLFADDAVVLADSAENLQTSLDAITVWSDTWEMAVNASKCAIMAINCDDPAELTLQRQTISTTDQYTYLGYIMNSKWGVHDTIKNNKQKAQKAQYAAYYFMNRSDVLAELKVMFINSILLPIICYGARPCV</sequence>
<keyword evidence="2" id="KW-0808">Transferase</keyword>
<evidence type="ECO:0000313" key="2">
    <source>
        <dbReference type="EMBL" id="OMJ25255.1"/>
    </source>
</evidence>
<name>A0A1R1YEN3_9FUNG</name>
<dbReference type="SUPFAM" id="SSF56672">
    <property type="entry name" value="DNA/RNA polymerases"/>
    <property type="match status" value="1"/>
</dbReference>
<protein>
    <submittedName>
        <fullName evidence="2">RNA-directed DNA polymerase from mobile element jockey</fullName>
    </submittedName>
</protein>
<evidence type="ECO:0000313" key="3">
    <source>
        <dbReference type="Proteomes" id="UP000187429"/>
    </source>
</evidence>
<dbReference type="EMBL" id="LSSM01001678">
    <property type="protein sequence ID" value="OMJ25255.1"/>
    <property type="molecule type" value="Genomic_DNA"/>
</dbReference>
<keyword evidence="3" id="KW-1185">Reference proteome</keyword>
<dbReference type="OrthoDB" id="4842715at2759"/>
<dbReference type="Proteomes" id="UP000187429">
    <property type="component" value="Unassembled WGS sequence"/>
</dbReference>
<comment type="caution">
    <text evidence="2">The sequence shown here is derived from an EMBL/GenBank/DDBJ whole genome shotgun (WGS) entry which is preliminary data.</text>
</comment>
<feature type="domain" description="Reverse transcriptase" evidence="1">
    <location>
        <begin position="303"/>
        <end position="574"/>
    </location>
</feature>
<dbReference type="CDD" id="cd01650">
    <property type="entry name" value="RT_nLTR_like"/>
    <property type="match status" value="1"/>
</dbReference>
<dbReference type="PANTHER" id="PTHR47027:SF20">
    <property type="entry name" value="REVERSE TRANSCRIPTASE-LIKE PROTEIN WITH RNA-DIRECTED DNA POLYMERASE DOMAIN"/>
    <property type="match status" value="1"/>
</dbReference>
<accession>A0A1R1YEN3</accession>
<proteinExistence type="predicted"/>
<keyword evidence="2" id="KW-0695">RNA-directed DNA polymerase</keyword>
<reference evidence="3" key="1">
    <citation type="submission" date="2017-01" db="EMBL/GenBank/DDBJ databases">
        <authorList>
            <person name="Wang Y."/>
            <person name="White M."/>
            <person name="Kvist S."/>
            <person name="Moncalvo J.-M."/>
        </authorList>
    </citation>
    <scope>NUCLEOTIDE SEQUENCE [LARGE SCALE GENOMIC DNA]</scope>
    <source>
        <strain evidence="3">ID-206-W2</strain>
    </source>
</reference>
<dbReference type="AlphaFoldDB" id="A0A1R1YEN3"/>
<dbReference type="Pfam" id="PF00078">
    <property type="entry name" value="RVT_1"/>
    <property type="match status" value="1"/>
</dbReference>
<keyword evidence="2" id="KW-0548">Nucleotidyltransferase</keyword>